<dbReference type="InterPro" id="IPR003660">
    <property type="entry name" value="HAMP_dom"/>
</dbReference>
<feature type="domain" description="HAMP" evidence="16">
    <location>
        <begin position="196"/>
        <end position="249"/>
    </location>
</feature>
<evidence type="ECO:0000259" key="16">
    <source>
        <dbReference type="PROSITE" id="PS50885"/>
    </source>
</evidence>
<name>A0ABS2R8D6_9BACI</name>
<dbReference type="Pfam" id="PF00512">
    <property type="entry name" value="HisKA"/>
    <property type="match status" value="1"/>
</dbReference>
<keyword evidence="11 14" id="KW-1133">Transmembrane helix</keyword>
<keyword evidence="12" id="KW-0902">Two-component regulatory system</keyword>
<evidence type="ECO:0000256" key="14">
    <source>
        <dbReference type="SAM" id="Phobius"/>
    </source>
</evidence>
<gene>
    <name evidence="17" type="ORF">JOC94_002431</name>
</gene>
<dbReference type="CDD" id="cd00075">
    <property type="entry name" value="HATPase"/>
    <property type="match status" value="1"/>
</dbReference>
<feature type="domain" description="Histidine kinase" evidence="15">
    <location>
        <begin position="257"/>
        <end position="473"/>
    </location>
</feature>
<dbReference type="Gene3D" id="3.30.565.10">
    <property type="entry name" value="Histidine kinase-like ATPase, C-terminal domain"/>
    <property type="match status" value="1"/>
</dbReference>
<dbReference type="Proteomes" id="UP000823485">
    <property type="component" value="Unassembled WGS sequence"/>
</dbReference>
<dbReference type="InterPro" id="IPR036890">
    <property type="entry name" value="HATPase_C_sf"/>
</dbReference>
<dbReference type="InterPro" id="IPR036097">
    <property type="entry name" value="HisK_dim/P_sf"/>
</dbReference>
<organism evidence="17 18">
    <name type="scientific">Siminovitchia thermophila</name>
    <dbReference type="NCBI Taxonomy" id="1245522"/>
    <lineage>
        <taxon>Bacteria</taxon>
        <taxon>Bacillati</taxon>
        <taxon>Bacillota</taxon>
        <taxon>Bacilli</taxon>
        <taxon>Bacillales</taxon>
        <taxon>Bacillaceae</taxon>
        <taxon>Siminovitchia</taxon>
    </lineage>
</organism>
<evidence type="ECO:0000256" key="5">
    <source>
        <dbReference type="ARBA" id="ARBA00022553"/>
    </source>
</evidence>
<proteinExistence type="predicted"/>
<keyword evidence="4" id="KW-1003">Cell membrane</keyword>
<dbReference type="Pfam" id="PF02518">
    <property type="entry name" value="HATPase_c"/>
    <property type="match status" value="1"/>
</dbReference>
<dbReference type="RefSeq" id="WP_077110370.1">
    <property type="nucleotide sequence ID" value="NZ_JAFBFH010000014.1"/>
</dbReference>
<keyword evidence="6" id="KW-0808">Transferase</keyword>
<dbReference type="Pfam" id="PF00672">
    <property type="entry name" value="HAMP"/>
    <property type="match status" value="1"/>
</dbReference>
<feature type="transmembrane region" description="Helical" evidence="14">
    <location>
        <begin position="176"/>
        <end position="194"/>
    </location>
</feature>
<dbReference type="Gene3D" id="1.10.287.130">
    <property type="match status" value="1"/>
</dbReference>
<keyword evidence="7 14" id="KW-0812">Transmembrane</keyword>
<feature type="transmembrane region" description="Helical" evidence="14">
    <location>
        <begin position="20"/>
        <end position="38"/>
    </location>
</feature>
<dbReference type="Gene3D" id="6.10.340.10">
    <property type="match status" value="1"/>
</dbReference>
<sequence>MSKTTKKRVPLQRYWTTRYLLTILVGLTIIAVVSALWIRHTTLKNRLHMMEFMAEEMVSRMVNQQDREMLPGENSSGLFPERGHLMDMEKNPLIYIADPQGIILASNRPEHPWQGRLDAAILNEESDVQKLSEDGGVEPLYVVKKPIESESVLFGWVVIAETESNLTKVKQEYRQLFIMIIGLALLGWAAIYIVSRKLSHPIQEVSKAARQVRNGDYQISLPNDAKAEEVHELIHSFKEMSQQLQKLEALRTELLAGVTHELKTPVTSISGLLQAVNDGVVSGEEAKEFLEISLKETAKMRTMVEDLLAFNSFAASAVPVSLKTQSLNKLVKDAVHQWKVGQELGDLVVDVELLQEEENVRVDPVRFQQIMTNLLNNAKQAMDPPGKIEVTVKKSINTLHVDIKDTGSGIPQEEQPFIFERFYRGHEKKYKVGGLGLGLPFSKMVAQAMDGDLELIKSTPTGTIFRICLPKIASSFI</sequence>
<dbReference type="PANTHER" id="PTHR45528:SF1">
    <property type="entry name" value="SENSOR HISTIDINE KINASE CPXA"/>
    <property type="match status" value="1"/>
</dbReference>
<comment type="catalytic activity">
    <reaction evidence="1">
        <text>ATP + protein L-histidine = ADP + protein N-phospho-L-histidine.</text>
        <dbReference type="EC" id="2.7.13.3"/>
    </reaction>
</comment>
<dbReference type="SUPFAM" id="SSF55874">
    <property type="entry name" value="ATPase domain of HSP90 chaperone/DNA topoisomerase II/histidine kinase"/>
    <property type="match status" value="1"/>
</dbReference>
<dbReference type="InterPro" id="IPR003661">
    <property type="entry name" value="HisK_dim/P_dom"/>
</dbReference>
<keyword evidence="10" id="KW-0067">ATP-binding</keyword>
<keyword evidence="18" id="KW-1185">Reference proteome</keyword>
<dbReference type="InterPro" id="IPR050398">
    <property type="entry name" value="HssS/ArlS-like"/>
</dbReference>
<dbReference type="GO" id="GO:0016301">
    <property type="term" value="F:kinase activity"/>
    <property type="evidence" value="ECO:0007669"/>
    <property type="project" value="UniProtKB-KW"/>
</dbReference>
<evidence type="ECO:0000256" key="8">
    <source>
        <dbReference type="ARBA" id="ARBA00022741"/>
    </source>
</evidence>
<comment type="subcellular location">
    <subcellularLocation>
        <location evidence="2">Cell membrane</location>
        <topology evidence="2">Multi-pass membrane protein</topology>
    </subcellularLocation>
</comment>
<accession>A0ABS2R8D6</accession>
<evidence type="ECO:0000256" key="4">
    <source>
        <dbReference type="ARBA" id="ARBA00022475"/>
    </source>
</evidence>
<evidence type="ECO:0000313" key="18">
    <source>
        <dbReference type="Proteomes" id="UP000823485"/>
    </source>
</evidence>
<evidence type="ECO:0000256" key="1">
    <source>
        <dbReference type="ARBA" id="ARBA00000085"/>
    </source>
</evidence>
<evidence type="ECO:0000256" key="7">
    <source>
        <dbReference type="ARBA" id="ARBA00022692"/>
    </source>
</evidence>
<reference evidence="17 18" key="1">
    <citation type="submission" date="2021-01" db="EMBL/GenBank/DDBJ databases">
        <title>Genomic Encyclopedia of Type Strains, Phase IV (KMG-IV): sequencing the most valuable type-strain genomes for metagenomic binning, comparative biology and taxonomic classification.</title>
        <authorList>
            <person name="Goeker M."/>
        </authorList>
    </citation>
    <scope>NUCLEOTIDE SEQUENCE [LARGE SCALE GENOMIC DNA]</scope>
    <source>
        <strain evidence="17 18">DSM 105453</strain>
    </source>
</reference>
<evidence type="ECO:0000256" key="9">
    <source>
        <dbReference type="ARBA" id="ARBA00022777"/>
    </source>
</evidence>
<dbReference type="PRINTS" id="PR00344">
    <property type="entry name" value="BCTRLSENSOR"/>
</dbReference>
<evidence type="ECO:0000259" key="15">
    <source>
        <dbReference type="PROSITE" id="PS50109"/>
    </source>
</evidence>
<dbReference type="SUPFAM" id="SSF158472">
    <property type="entry name" value="HAMP domain-like"/>
    <property type="match status" value="1"/>
</dbReference>
<evidence type="ECO:0000256" key="12">
    <source>
        <dbReference type="ARBA" id="ARBA00023012"/>
    </source>
</evidence>
<dbReference type="EC" id="2.7.13.3" evidence="3"/>
<dbReference type="CDD" id="cd00082">
    <property type="entry name" value="HisKA"/>
    <property type="match status" value="1"/>
</dbReference>
<dbReference type="CDD" id="cd06225">
    <property type="entry name" value="HAMP"/>
    <property type="match status" value="1"/>
</dbReference>
<dbReference type="SUPFAM" id="SSF47384">
    <property type="entry name" value="Homodimeric domain of signal transducing histidine kinase"/>
    <property type="match status" value="1"/>
</dbReference>
<evidence type="ECO:0000256" key="2">
    <source>
        <dbReference type="ARBA" id="ARBA00004651"/>
    </source>
</evidence>
<evidence type="ECO:0000256" key="11">
    <source>
        <dbReference type="ARBA" id="ARBA00022989"/>
    </source>
</evidence>
<evidence type="ECO:0000256" key="6">
    <source>
        <dbReference type="ARBA" id="ARBA00022679"/>
    </source>
</evidence>
<protein>
    <recommendedName>
        <fullName evidence="3">histidine kinase</fullName>
        <ecNumber evidence="3">2.7.13.3</ecNumber>
    </recommendedName>
</protein>
<evidence type="ECO:0000313" key="17">
    <source>
        <dbReference type="EMBL" id="MBM7715444.1"/>
    </source>
</evidence>
<comment type="caution">
    <text evidence="17">The sequence shown here is derived from an EMBL/GenBank/DDBJ whole genome shotgun (WGS) entry which is preliminary data.</text>
</comment>
<dbReference type="PROSITE" id="PS50109">
    <property type="entry name" value="HIS_KIN"/>
    <property type="match status" value="1"/>
</dbReference>
<dbReference type="SMART" id="SM00387">
    <property type="entry name" value="HATPase_c"/>
    <property type="match status" value="1"/>
</dbReference>
<evidence type="ECO:0000256" key="10">
    <source>
        <dbReference type="ARBA" id="ARBA00022840"/>
    </source>
</evidence>
<dbReference type="InterPro" id="IPR005467">
    <property type="entry name" value="His_kinase_dom"/>
</dbReference>
<keyword evidence="5" id="KW-0597">Phosphoprotein</keyword>
<keyword evidence="8" id="KW-0547">Nucleotide-binding</keyword>
<evidence type="ECO:0000256" key="13">
    <source>
        <dbReference type="ARBA" id="ARBA00023136"/>
    </source>
</evidence>
<keyword evidence="9 17" id="KW-0418">Kinase</keyword>
<keyword evidence="13 14" id="KW-0472">Membrane</keyword>
<dbReference type="InterPro" id="IPR003594">
    <property type="entry name" value="HATPase_dom"/>
</dbReference>
<dbReference type="EMBL" id="JAFBFH010000014">
    <property type="protein sequence ID" value="MBM7715444.1"/>
    <property type="molecule type" value="Genomic_DNA"/>
</dbReference>
<dbReference type="InterPro" id="IPR004358">
    <property type="entry name" value="Sig_transdc_His_kin-like_C"/>
</dbReference>
<dbReference type="PROSITE" id="PS50885">
    <property type="entry name" value="HAMP"/>
    <property type="match status" value="1"/>
</dbReference>
<dbReference type="PANTHER" id="PTHR45528">
    <property type="entry name" value="SENSOR HISTIDINE KINASE CPXA"/>
    <property type="match status" value="1"/>
</dbReference>
<evidence type="ECO:0000256" key="3">
    <source>
        <dbReference type="ARBA" id="ARBA00012438"/>
    </source>
</evidence>
<dbReference type="SMART" id="SM00388">
    <property type="entry name" value="HisKA"/>
    <property type="match status" value="1"/>
</dbReference>
<dbReference type="SMART" id="SM00304">
    <property type="entry name" value="HAMP"/>
    <property type="match status" value="1"/>
</dbReference>